<feature type="transmembrane region" description="Helical" evidence="1">
    <location>
        <begin position="297"/>
        <end position="321"/>
    </location>
</feature>
<keyword evidence="1" id="KW-0472">Membrane</keyword>
<feature type="transmembrane region" description="Helical" evidence="1">
    <location>
        <begin position="126"/>
        <end position="145"/>
    </location>
</feature>
<comment type="caution">
    <text evidence="2">The sequence shown here is derived from an EMBL/GenBank/DDBJ whole genome shotgun (WGS) entry which is preliminary data.</text>
</comment>
<feature type="transmembrane region" description="Helical" evidence="1">
    <location>
        <begin position="373"/>
        <end position="393"/>
    </location>
</feature>
<reference evidence="2 3" key="1">
    <citation type="submission" date="2021-10" db="EMBL/GenBank/DDBJ databases">
        <title>Streptomyces sp. strain SMC 277, a novel streptomycete isolated from soil.</title>
        <authorList>
            <person name="Chanama M."/>
        </authorList>
    </citation>
    <scope>NUCLEOTIDE SEQUENCE [LARGE SCALE GENOMIC DNA]</scope>
    <source>
        <strain evidence="2 3">SMC 277</strain>
    </source>
</reference>
<dbReference type="Proteomes" id="UP001199054">
    <property type="component" value="Unassembled WGS sequence"/>
</dbReference>
<accession>A0ABS8B6Q4</accession>
<feature type="transmembrane region" description="Helical" evidence="1">
    <location>
        <begin position="441"/>
        <end position="462"/>
    </location>
</feature>
<feature type="transmembrane region" description="Helical" evidence="1">
    <location>
        <begin position="341"/>
        <end position="361"/>
    </location>
</feature>
<feature type="transmembrane region" description="Helical" evidence="1">
    <location>
        <begin position="210"/>
        <end position="234"/>
    </location>
</feature>
<feature type="transmembrane region" description="Helical" evidence="1">
    <location>
        <begin position="151"/>
        <end position="170"/>
    </location>
</feature>
<evidence type="ECO:0000313" key="3">
    <source>
        <dbReference type="Proteomes" id="UP001199054"/>
    </source>
</evidence>
<dbReference type="EMBL" id="JAJAUY010000038">
    <property type="protein sequence ID" value="MCB5180234.1"/>
    <property type="molecule type" value="Genomic_DNA"/>
</dbReference>
<proteinExistence type="predicted"/>
<feature type="transmembrane region" description="Helical" evidence="1">
    <location>
        <begin position="102"/>
        <end position="119"/>
    </location>
</feature>
<keyword evidence="1" id="KW-1133">Transmembrane helix</keyword>
<feature type="transmembrane region" description="Helical" evidence="1">
    <location>
        <begin position="413"/>
        <end position="434"/>
    </location>
</feature>
<evidence type="ECO:0000313" key="2">
    <source>
        <dbReference type="EMBL" id="MCB5180234.1"/>
    </source>
</evidence>
<keyword evidence="1" id="KW-0812">Transmembrane</keyword>
<dbReference type="Pfam" id="PF13687">
    <property type="entry name" value="DUF4153"/>
    <property type="match status" value="1"/>
</dbReference>
<evidence type="ECO:0000256" key="1">
    <source>
        <dbReference type="SAM" id="Phobius"/>
    </source>
</evidence>
<keyword evidence="3" id="KW-1185">Reference proteome</keyword>
<name>A0ABS8B6Q4_9ACTN</name>
<protein>
    <submittedName>
        <fullName evidence="2">DUF4173 domain-containing protein</fullName>
    </submittedName>
</protein>
<gene>
    <name evidence="2" type="ORF">LG632_12685</name>
</gene>
<sequence length="556" mass="57668">MAAAGAGAGAGDAAGAGAGSGAGAPGSVPAMMPARDAGAEAWRAWYAQHGYVQTAGKGAAASPGWAATVQGAAPAPVRTGTLVAAVLSGLTAALLLGDGLGAGLLLAVLPAVAAAYVAARAAGRRARPWTLVWSLGCLALLAVPALRDSAWPSSLAVLAAVGLAALALYGSRTWPGVLLSPFGFVDGAVTGVQWAWAGLRERGSGSRDRWWPVVRAAGVAVVLLVLFGSLFASADAAFADLLGGLTPDVTVGDSPLRVLLFLLGLLSALAVARVAAAPLRWDRLTITPGRPRSRVEWALPLVVLDLLFAGFIAVQLAVLFGGYAKVLEHTGLTYAEYARQGFWQLLWATLLTLVVIALALRWAPRSGPGDTRLVRGVLGTLCLLTLVVVASALRRMDLYVDAYGLTRLRVSVAAMELWLGLVVVLLMAAGVLGARWLPRAVVASAGAAVLAFGLLSPDGLVARQNVARFQQDREIDLAYFQSLSADAVPALDQLPEPHRSCALRGINNGLADAGRVPWYATSLGEQRARRILRERPVTAPYEVCAKLGTFGSRTER</sequence>
<dbReference type="InterPro" id="IPR025291">
    <property type="entry name" value="DUF4153"/>
</dbReference>
<feature type="transmembrane region" description="Helical" evidence="1">
    <location>
        <begin position="254"/>
        <end position="276"/>
    </location>
</feature>
<organism evidence="2 3">
    <name type="scientific">Streptomyces antimicrobicus</name>
    <dbReference type="NCBI Taxonomy" id="2883108"/>
    <lineage>
        <taxon>Bacteria</taxon>
        <taxon>Bacillati</taxon>
        <taxon>Actinomycetota</taxon>
        <taxon>Actinomycetes</taxon>
        <taxon>Kitasatosporales</taxon>
        <taxon>Streptomycetaceae</taxon>
        <taxon>Streptomyces</taxon>
    </lineage>
</organism>